<dbReference type="Pfam" id="PF20431">
    <property type="entry name" value="E_motif"/>
    <property type="match status" value="1"/>
</dbReference>
<dbReference type="OrthoDB" id="185373at2759"/>
<dbReference type="GO" id="GO:0009451">
    <property type="term" value="P:RNA modification"/>
    <property type="evidence" value="ECO:0007669"/>
    <property type="project" value="InterPro"/>
</dbReference>
<dbReference type="Pfam" id="PF01535">
    <property type="entry name" value="PPR"/>
    <property type="match status" value="2"/>
</dbReference>
<dbReference type="PANTHER" id="PTHR47926:SF387">
    <property type="entry name" value="PENTATRICOPEPTIDE REPEAT-CONTAINING PROTEIN"/>
    <property type="match status" value="1"/>
</dbReference>
<keyword evidence="4" id="KW-1185">Reference proteome</keyword>
<dbReference type="FunFam" id="1.25.40.10:FF:000184">
    <property type="entry name" value="Pentatricopeptide repeat-containing protein, chloroplastic"/>
    <property type="match status" value="1"/>
</dbReference>
<evidence type="ECO:0000313" key="3">
    <source>
        <dbReference type="EMBL" id="KAA8525103.1"/>
    </source>
</evidence>
<gene>
    <name evidence="3" type="ORF">F0562_007033</name>
</gene>
<dbReference type="InterPro" id="IPR046960">
    <property type="entry name" value="PPR_At4g14850-like_plant"/>
</dbReference>
<dbReference type="Pfam" id="PF13041">
    <property type="entry name" value="PPR_2"/>
    <property type="match status" value="4"/>
</dbReference>
<feature type="repeat" description="PPR" evidence="2">
    <location>
        <begin position="58"/>
        <end position="92"/>
    </location>
</feature>
<dbReference type="InterPro" id="IPR011990">
    <property type="entry name" value="TPR-like_helical_dom_sf"/>
</dbReference>
<dbReference type="Proteomes" id="UP000325577">
    <property type="component" value="Linkage Group LG3"/>
</dbReference>
<dbReference type="Pfam" id="PF12854">
    <property type="entry name" value="PPR_1"/>
    <property type="match status" value="1"/>
</dbReference>
<feature type="repeat" description="PPR" evidence="2">
    <location>
        <begin position="291"/>
        <end position="325"/>
    </location>
</feature>
<dbReference type="EMBL" id="CM018046">
    <property type="protein sequence ID" value="KAA8525103.1"/>
    <property type="molecule type" value="Genomic_DNA"/>
</dbReference>
<keyword evidence="1" id="KW-0677">Repeat</keyword>
<organism evidence="3 4">
    <name type="scientific">Nyssa sinensis</name>
    <dbReference type="NCBI Taxonomy" id="561372"/>
    <lineage>
        <taxon>Eukaryota</taxon>
        <taxon>Viridiplantae</taxon>
        <taxon>Streptophyta</taxon>
        <taxon>Embryophyta</taxon>
        <taxon>Tracheophyta</taxon>
        <taxon>Spermatophyta</taxon>
        <taxon>Magnoliopsida</taxon>
        <taxon>eudicotyledons</taxon>
        <taxon>Gunneridae</taxon>
        <taxon>Pentapetalae</taxon>
        <taxon>asterids</taxon>
        <taxon>Cornales</taxon>
        <taxon>Nyssaceae</taxon>
        <taxon>Nyssa</taxon>
    </lineage>
</organism>
<dbReference type="InterPro" id="IPR046848">
    <property type="entry name" value="E_motif"/>
</dbReference>
<dbReference type="FunFam" id="1.25.40.10:FF:000427">
    <property type="entry name" value="Pentatricopeptide repeat-containing protein chloroplastic"/>
    <property type="match status" value="1"/>
</dbReference>
<dbReference type="PROSITE" id="PS51375">
    <property type="entry name" value="PPR"/>
    <property type="match status" value="5"/>
</dbReference>
<evidence type="ECO:0000313" key="4">
    <source>
        <dbReference type="Proteomes" id="UP000325577"/>
    </source>
</evidence>
<dbReference type="SUPFAM" id="SSF48452">
    <property type="entry name" value="TPR-like"/>
    <property type="match status" value="1"/>
</dbReference>
<dbReference type="AlphaFoldDB" id="A0A5J5A2J9"/>
<dbReference type="PANTHER" id="PTHR47926">
    <property type="entry name" value="PENTATRICOPEPTIDE REPEAT-CONTAINING PROTEIN"/>
    <property type="match status" value="1"/>
</dbReference>
<feature type="repeat" description="PPR" evidence="2">
    <location>
        <begin position="260"/>
        <end position="290"/>
    </location>
</feature>
<sequence length="591" mass="66368">MESCNSMCELKQIQAHMTRTGLIFHLFPVSRVLSFCAIADTGNIHHAHLLFNQISEPNVYIWNAMIRGYCKAQYPIMGFSFFRQMVQECVEMDSRSFVFALKACQLFRGLEVGGSVHSRIWKVGFVSDLLVRNGLIGFYADNACLSYARQVFDEIPEGDVVSWTAMIDGYVKKNMPDEAFGLFDLMLSSSVEPNEVTMITLLSACSQKGDLSLGKSIHEYVEKKNIKFSLNLMNAMLDMYVKCGCLIAAREIFEKTDTRDVFSWTSMIHGYAKNGELELARKCFDEMPNRNVVSWNAMIAGYSQNNQPKEALDLFHDMEKAGLVPTESTLASVLSACAQSGCLDLALFNELRERDLVSWNSMIVGYASHGHAEKALTLFEKMRSMGFNPDDITLVGVLSACSHGGLVTQAWEYYSNMERLFGLKPKVEHYSCMIDLLGRIGLLEAAYDLITKMPLEPDEAAWGALLNACRMHGNVELGKLAADKLLHLNTEDSGIYVLLASICANKGKWVDVRMVRSLMRERGIKKTPGRSSIEVEGIVHEFLVADDSHPQSKDMYKVLNEIILLSKLEDYAPDTTQLMYLHEDIVDSIVH</sequence>
<dbReference type="InterPro" id="IPR002885">
    <property type="entry name" value="PPR_rpt"/>
</dbReference>
<evidence type="ECO:0008006" key="5">
    <source>
        <dbReference type="Google" id="ProtNLM"/>
    </source>
</evidence>
<proteinExistence type="predicted"/>
<reference evidence="3 4" key="1">
    <citation type="submission" date="2019-09" db="EMBL/GenBank/DDBJ databases">
        <title>A chromosome-level genome assembly of the Chinese tupelo Nyssa sinensis.</title>
        <authorList>
            <person name="Yang X."/>
            <person name="Kang M."/>
            <person name="Yang Y."/>
            <person name="Xiong H."/>
            <person name="Wang M."/>
            <person name="Zhang Z."/>
            <person name="Wang Z."/>
            <person name="Wu H."/>
            <person name="Ma T."/>
            <person name="Liu J."/>
            <person name="Xi Z."/>
        </authorList>
    </citation>
    <scope>NUCLEOTIDE SEQUENCE [LARGE SCALE GENOMIC DNA]</scope>
    <source>
        <strain evidence="3">J267</strain>
        <tissue evidence="3">Leaf</tissue>
    </source>
</reference>
<feature type="repeat" description="PPR" evidence="2">
    <location>
        <begin position="159"/>
        <end position="193"/>
    </location>
</feature>
<evidence type="ECO:0000256" key="1">
    <source>
        <dbReference type="ARBA" id="ARBA00022737"/>
    </source>
</evidence>
<dbReference type="Gene3D" id="1.25.40.10">
    <property type="entry name" value="Tetratricopeptide repeat domain"/>
    <property type="match status" value="4"/>
</dbReference>
<dbReference type="NCBIfam" id="TIGR00756">
    <property type="entry name" value="PPR"/>
    <property type="match status" value="5"/>
</dbReference>
<dbReference type="FunFam" id="1.25.40.10:FF:000348">
    <property type="entry name" value="Pentatricopeptide repeat-containing protein chloroplastic"/>
    <property type="match status" value="1"/>
</dbReference>
<evidence type="ECO:0000256" key="2">
    <source>
        <dbReference type="PROSITE-ProRule" id="PRU00708"/>
    </source>
</evidence>
<name>A0A5J5A2J9_9ASTE</name>
<dbReference type="GO" id="GO:0003723">
    <property type="term" value="F:RNA binding"/>
    <property type="evidence" value="ECO:0007669"/>
    <property type="project" value="InterPro"/>
</dbReference>
<feature type="repeat" description="PPR" evidence="2">
    <location>
        <begin position="355"/>
        <end position="389"/>
    </location>
</feature>
<accession>A0A5J5A2J9</accession>
<protein>
    <recommendedName>
        <fullName evidence="5">DYW domain-containing protein</fullName>
    </recommendedName>
</protein>